<organism evidence="1 2">
    <name type="scientific">Fluoribacter dumoffii</name>
    <dbReference type="NCBI Taxonomy" id="463"/>
    <lineage>
        <taxon>Bacteria</taxon>
        <taxon>Pseudomonadati</taxon>
        <taxon>Pseudomonadota</taxon>
        <taxon>Gammaproteobacteria</taxon>
        <taxon>Legionellales</taxon>
        <taxon>Legionellaceae</taxon>
        <taxon>Fluoribacter</taxon>
    </lineage>
</organism>
<sequence length="173" mass="19888">MSTIQRFIKAQQGQEMYIPLQQAYEELKAGKKQSHWIWYIFPQLHQLGFSATAQFFGITDFKEACDYLQNEKLFQNYYAMVQLIEQQLKKKIPVVTLMNGQVDARKLVSSLTLFKAVATYLLHQGDTSQDFMSLATCCERILTQTSKQGYFPCMQTLNFVASQINPGKSEQSS</sequence>
<dbReference type="RefSeq" id="WP_010654413.1">
    <property type="nucleotide sequence ID" value="NZ_JAPHOO010000001.1"/>
</dbReference>
<accession>A0A377GBW4</accession>
<dbReference type="InterPro" id="IPR014937">
    <property type="entry name" value="DUF1810"/>
</dbReference>
<dbReference type="STRING" id="1094715.GCA_000236165_02234"/>
<evidence type="ECO:0000313" key="1">
    <source>
        <dbReference type="EMBL" id="STO22303.1"/>
    </source>
</evidence>
<dbReference type="SUPFAM" id="SSF140736">
    <property type="entry name" value="Rv1873-like"/>
    <property type="match status" value="1"/>
</dbReference>
<proteinExistence type="predicted"/>
<gene>
    <name evidence="1" type="ORF">NCTC11370_02390</name>
</gene>
<dbReference type="InterPro" id="IPR036287">
    <property type="entry name" value="Rv1873-like_sf"/>
</dbReference>
<dbReference type="OrthoDB" id="9801870at2"/>
<dbReference type="Gene3D" id="1.25.40.380">
    <property type="entry name" value="Protein of unknown function DUF1810"/>
    <property type="match status" value="1"/>
</dbReference>
<reference evidence="1 2" key="1">
    <citation type="submission" date="2018-06" db="EMBL/GenBank/DDBJ databases">
        <authorList>
            <consortium name="Pathogen Informatics"/>
            <person name="Doyle S."/>
        </authorList>
    </citation>
    <scope>NUCLEOTIDE SEQUENCE [LARGE SCALE GENOMIC DNA]</scope>
    <source>
        <strain evidence="1 2">NCTC11370</strain>
    </source>
</reference>
<dbReference type="GeneID" id="93293158"/>
<dbReference type="AlphaFoldDB" id="A0A377GBW4"/>
<dbReference type="Proteomes" id="UP000254554">
    <property type="component" value="Unassembled WGS sequence"/>
</dbReference>
<evidence type="ECO:0000313" key="2">
    <source>
        <dbReference type="Proteomes" id="UP000254554"/>
    </source>
</evidence>
<keyword evidence="2" id="KW-1185">Reference proteome</keyword>
<name>A0A377GBW4_9GAMM</name>
<dbReference type="Pfam" id="PF08837">
    <property type="entry name" value="DUF1810"/>
    <property type="match status" value="1"/>
</dbReference>
<dbReference type="EMBL" id="UGGT01000001">
    <property type="protein sequence ID" value="STO22303.1"/>
    <property type="molecule type" value="Genomic_DNA"/>
</dbReference>
<protein>
    <submittedName>
        <fullName evidence="1">Uncharacterized conserved protein</fullName>
    </submittedName>
</protein>